<keyword evidence="3 5" id="KW-0732">Signal</keyword>
<evidence type="ECO:0000256" key="5">
    <source>
        <dbReference type="SAM" id="SignalP"/>
    </source>
</evidence>
<dbReference type="InterPro" id="IPR004133">
    <property type="entry name" value="DAN_dom"/>
</dbReference>
<dbReference type="SMART" id="SM00041">
    <property type="entry name" value="CT"/>
    <property type="match status" value="1"/>
</dbReference>
<keyword evidence="4" id="KW-1015">Disulfide bond</keyword>
<evidence type="ECO:0000313" key="8">
    <source>
        <dbReference type="Proteomes" id="UP000009022"/>
    </source>
</evidence>
<comment type="subcellular location">
    <subcellularLocation>
        <location evidence="1">Secreted</location>
    </subcellularLocation>
</comment>
<dbReference type="CTD" id="6754650"/>
<dbReference type="InterPro" id="IPR029034">
    <property type="entry name" value="Cystine-knot_cytokine"/>
</dbReference>
<organism evidence="7 8">
    <name type="scientific">Trichoplax adhaerens</name>
    <name type="common">Trichoplax reptans</name>
    <dbReference type="NCBI Taxonomy" id="10228"/>
    <lineage>
        <taxon>Eukaryota</taxon>
        <taxon>Metazoa</taxon>
        <taxon>Placozoa</taxon>
        <taxon>Uniplacotomia</taxon>
        <taxon>Trichoplacea</taxon>
        <taxon>Trichoplacidae</taxon>
        <taxon>Trichoplax</taxon>
    </lineage>
</organism>
<accession>B3RZY0</accession>
<dbReference type="EMBL" id="DS985246">
    <property type="protein sequence ID" value="EDV24292.1"/>
    <property type="molecule type" value="Genomic_DNA"/>
</dbReference>
<feature type="domain" description="CTCK" evidence="6">
    <location>
        <begin position="79"/>
        <end position="166"/>
    </location>
</feature>
<dbReference type="Proteomes" id="UP000009022">
    <property type="component" value="Unassembled WGS sequence"/>
</dbReference>
<keyword evidence="8" id="KW-1185">Reference proteome</keyword>
<dbReference type="PhylomeDB" id="B3RZY0"/>
<dbReference type="FunCoup" id="B3RZY0">
    <property type="interactions" value="52"/>
</dbReference>
<name>B3RZY0_TRIAD</name>
<dbReference type="GO" id="GO:0005615">
    <property type="term" value="C:extracellular space"/>
    <property type="evidence" value="ECO:0000318"/>
    <property type="project" value="GO_Central"/>
</dbReference>
<dbReference type="GeneID" id="6754650"/>
<dbReference type="KEGG" id="tad:TRIADDRAFT_64027"/>
<dbReference type="PANTHER" id="PTHR15283">
    <property type="entry name" value="GREMLIN 1"/>
    <property type="match status" value="1"/>
</dbReference>
<keyword evidence="2" id="KW-0964">Secreted</keyword>
<evidence type="ECO:0000256" key="2">
    <source>
        <dbReference type="ARBA" id="ARBA00022525"/>
    </source>
</evidence>
<proteinExistence type="predicted"/>
<dbReference type="eggNOG" id="ENOG502RYP0">
    <property type="taxonomic scope" value="Eukaryota"/>
</dbReference>
<protein>
    <recommendedName>
        <fullName evidence="6">CTCK domain-containing protein</fullName>
    </recommendedName>
</protein>
<reference evidence="7 8" key="1">
    <citation type="journal article" date="2008" name="Nature">
        <title>The Trichoplax genome and the nature of placozoans.</title>
        <authorList>
            <person name="Srivastava M."/>
            <person name="Begovic E."/>
            <person name="Chapman J."/>
            <person name="Putnam N.H."/>
            <person name="Hellsten U."/>
            <person name="Kawashima T."/>
            <person name="Kuo A."/>
            <person name="Mitros T."/>
            <person name="Salamov A."/>
            <person name="Carpenter M.L."/>
            <person name="Signorovitch A.Y."/>
            <person name="Moreno M.A."/>
            <person name="Kamm K."/>
            <person name="Grimwood J."/>
            <person name="Schmutz J."/>
            <person name="Shapiro H."/>
            <person name="Grigoriev I.V."/>
            <person name="Buss L.W."/>
            <person name="Schierwater B."/>
            <person name="Dellaporta S.L."/>
            <person name="Rokhsar D.S."/>
        </authorList>
    </citation>
    <scope>NUCLEOTIDE SEQUENCE [LARGE SCALE GENOMIC DNA]</scope>
    <source>
        <strain evidence="7 8">Grell-BS-1999</strain>
    </source>
</reference>
<dbReference type="GO" id="GO:0036122">
    <property type="term" value="F:BMP binding"/>
    <property type="evidence" value="ECO:0000318"/>
    <property type="project" value="GO_Central"/>
</dbReference>
<dbReference type="AlphaFoldDB" id="B3RZY0"/>
<dbReference type="OMA" id="SAWCEAQ"/>
<dbReference type="GO" id="GO:0038098">
    <property type="term" value="P:sequestering of BMP from receptor via BMP binding"/>
    <property type="evidence" value="ECO:0000318"/>
    <property type="project" value="GO_Central"/>
</dbReference>
<feature type="chain" id="PRO_5002798403" description="CTCK domain-containing protein" evidence="5">
    <location>
        <begin position="22"/>
        <end position="170"/>
    </location>
</feature>
<dbReference type="PANTHER" id="PTHR15283:SF4">
    <property type="entry name" value="BURSICON"/>
    <property type="match status" value="1"/>
</dbReference>
<feature type="signal peptide" evidence="5">
    <location>
        <begin position="1"/>
        <end position="21"/>
    </location>
</feature>
<evidence type="ECO:0000259" key="6">
    <source>
        <dbReference type="SMART" id="SM00041"/>
    </source>
</evidence>
<gene>
    <name evidence="7" type="ORF">TRIADDRAFT_64027</name>
</gene>
<evidence type="ECO:0000313" key="7">
    <source>
        <dbReference type="EMBL" id="EDV24292.1"/>
    </source>
</evidence>
<dbReference type="Gene3D" id="2.10.90.10">
    <property type="entry name" value="Cystine-knot cytokines"/>
    <property type="match status" value="1"/>
</dbReference>
<dbReference type="GO" id="GO:0048018">
    <property type="term" value="F:receptor ligand activity"/>
    <property type="evidence" value="ECO:0000318"/>
    <property type="project" value="GO_Central"/>
</dbReference>
<dbReference type="HOGENOM" id="CLU_1572680_0_0_1"/>
<evidence type="ECO:0000256" key="3">
    <source>
        <dbReference type="ARBA" id="ARBA00022729"/>
    </source>
</evidence>
<dbReference type="RefSeq" id="XP_002113818.1">
    <property type="nucleotide sequence ID" value="XM_002113782.1"/>
</dbReference>
<dbReference type="InParanoid" id="B3RZY0"/>
<dbReference type="Pfam" id="PF03045">
    <property type="entry name" value="DAN"/>
    <property type="match status" value="1"/>
</dbReference>
<dbReference type="InterPro" id="IPR006207">
    <property type="entry name" value="Cys_knot_C"/>
</dbReference>
<evidence type="ECO:0000256" key="4">
    <source>
        <dbReference type="ARBA" id="ARBA00023157"/>
    </source>
</evidence>
<sequence length="170" mass="19142">MTNNRLLHLLTILATITIITASTENVQVNSQDKNSTNTANAELYDHQTSNSVEDSINSHHSYGISQLPIAPNQKAWCKLAKIEQVLSHPGCISKTISNHICVGQCYSYRIPKSYPPEAGQENLQHCECCHVVDHTWNTVELKCPTLKNNVDKLVQYIRSCDCRRCHHTKS</sequence>
<evidence type="ECO:0000256" key="1">
    <source>
        <dbReference type="ARBA" id="ARBA00004613"/>
    </source>
</evidence>
<dbReference type="OrthoDB" id="8196271at2759"/>